<gene>
    <name evidence="1" type="ORF">S01H1_08929</name>
</gene>
<comment type="caution">
    <text evidence="1">The sequence shown here is derived from an EMBL/GenBank/DDBJ whole genome shotgun (WGS) entry which is preliminary data.</text>
</comment>
<sequence length="293" mass="32048">GILSTGRDGEPFDAFTGASKPRIYASQGIHFATTEQSLTVCEAQIESCEGLDYTTSMGKVIIARVAKPGAIEVAGPVSVDQCLDVIKRLREKYKVDTILIDGSINRMAITTSRLKAGVILATGAALGDMEYVIRQTQLKVTMMQTRCVNAKIKELLTENAGKGSALLIDRNLSVTTLPASLLHNVKDIAKAIADNAKYLYTDGAVSDLLIEHLLEKGKSLEIIVEDASKIYVTEQEYKKWMSCGGHLTVKNKVNLLAVTCNPYNPTGQGFEPKRFLKTMRSRLNVPVYDVMMN</sequence>
<reference evidence="1" key="1">
    <citation type="journal article" date="2014" name="Front. Microbiol.">
        <title>High frequency of phylogenetically diverse reductive dehalogenase-homologous genes in deep subseafloor sedimentary metagenomes.</title>
        <authorList>
            <person name="Kawai M."/>
            <person name="Futagami T."/>
            <person name="Toyoda A."/>
            <person name="Takaki Y."/>
            <person name="Nishi S."/>
            <person name="Hori S."/>
            <person name="Arai W."/>
            <person name="Tsubouchi T."/>
            <person name="Morono Y."/>
            <person name="Uchiyama I."/>
            <person name="Ito T."/>
            <person name="Fujiyama A."/>
            <person name="Inagaki F."/>
            <person name="Takami H."/>
        </authorList>
    </citation>
    <scope>NUCLEOTIDE SEQUENCE</scope>
    <source>
        <strain evidence="1">Expedition CK06-06</strain>
    </source>
</reference>
<dbReference type="AlphaFoldDB" id="X0SYK5"/>
<proteinExistence type="predicted"/>
<name>X0SYK5_9ZZZZ</name>
<feature type="non-terminal residue" evidence="1">
    <location>
        <position position="1"/>
    </location>
</feature>
<accession>X0SYK5</accession>
<dbReference type="EMBL" id="BARS01004568">
    <property type="protein sequence ID" value="GAF80226.1"/>
    <property type="molecule type" value="Genomic_DNA"/>
</dbReference>
<organism evidence="1">
    <name type="scientific">marine sediment metagenome</name>
    <dbReference type="NCBI Taxonomy" id="412755"/>
    <lineage>
        <taxon>unclassified sequences</taxon>
        <taxon>metagenomes</taxon>
        <taxon>ecological metagenomes</taxon>
    </lineage>
</organism>
<protein>
    <submittedName>
        <fullName evidence="1">Uncharacterized protein</fullName>
    </submittedName>
</protein>
<evidence type="ECO:0000313" key="1">
    <source>
        <dbReference type="EMBL" id="GAF80226.1"/>
    </source>
</evidence>